<proteinExistence type="predicted"/>
<evidence type="ECO:0000259" key="1">
    <source>
        <dbReference type="PROSITE" id="PS50943"/>
    </source>
</evidence>
<dbReference type="EMBL" id="BSVB01000001">
    <property type="protein sequence ID" value="GMA93312.1"/>
    <property type="molecule type" value="Genomic_DNA"/>
</dbReference>
<evidence type="ECO:0000313" key="3">
    <source>
        <dbReference type="Proteomes" id="UP001157034"/>
    </source>
</evidence>
<sequence>MRTVRPEHRQRFAELREVRAAAVKHALEARELSKRRAEMIDDLVELGYSQADVARELGVSRQSIQKMLAAR</sequence>
<dbReference type="PROSITE" id="PS50943">
    <property type="entry name" value="HTH_CROC1"/>
    <property type="match status" value="1"/>
</dbReference>
<dbReference type="InterPro" id="IPR001387">
    <property type="entry name" value="Cro/C1-type_HTH"/>
</dbReference>
<keyword evidence="3" id="KW-1185">Reference proteome</keyword>
<evidence type="ECO:0000313" key="2">
    <source>
        <dbReference type="EMBL" id="GMA93312.1"/>
    </source>
</evidence>
<name>A0ABQ6JYB5_9MICO</name>
<feature type="domain" description="HTH cro/C1-type" evidence="1">
    <location>
        <begin position="45"/>
        <end position="67"/>
    </location>
</feature>
<dbReference type="Proteomes" id="UP001157034">
    <property type="component" value="Unassembled WGS sequence"/>
</dbReference>
<dbReference type="Gene3D" id="1.10.10.60">
    <property type="entry name" value="Homeodomain-like"/>
    <property type="match status" value="1"/>
</dbReference>
<reference evidence="3" key="1">
    <citation type="journal article" date="2019" name="Int. J. Syst. Evol. Microbiol.">
        <title>The Global Catalogue of Microorganisms (GCM) 10K type strain sequencing project: providing services to taxonomists for standard genome sequencing and annotation.</title>
        <authorList>
            <consortium name="The Broad Institute Genomics Platform"/>
            <consortium name="The Broad Institute Genome Sequencing Center for Infectious Disease"/>
            <person name="Wu L."/>
            <person name="Ma J."/>
        </authorList>
    </citation>
    <scope>NUCLEOTIDE SEQUENCE [LARGE SCALE GENOMIC DNA]</scope>
    <source>
        <strain evidence="3">NBRC 108894</strain>
    </source>
</reference>
<protein>
    <recommendedName>
        <fullName evidence="1">HTH cro/C1-type domain-containing protein</fullName>
    </recommendedName>
</protein>
<accession>A0ABQ6JYB5</accession>
<dbReference type="RefSeq" id="WP_284252053.1">
    <property type="nucleotide sequence ID" value="NZ_BSVB01000001.1"/>
</dbReference>
<comment type="caution">
    <text evidence="2">The sequence shown here is derived from an EMBL/GenBank/DDBJ whole genome shotgun (WGS) entry which is preliminary data.</text>
</comment>
<dbReference type="Pfam" id="PF13384">
    <property type="entry name" value="HTH_23"/>
    <property type="match status" value="1"/>
</dbReference>
<organism evidence="2 3">
    <name type="scientific">Pseudolysinimonas kribbensis</name>
    <dbReference type="NCBI Taxonomy" id="433641"/>
    <lineage>
        <taxon>Bacteria</taxon>
        <taxon>Bacillati</taxon>
        <taxon>Actinomycetota</taxon>
        <taxon>Actinomycetes</taxon>
        <taxon>Micrococcales</taxon>
        <taxon>Microbacteriaceae</taxon>
        <taxon>Pseudolysinimonas</taxon>
    </lineage>
</organism>
<gene>
    <name evidence="2" type="ORF">GCM10025881_01360</name>
</gene>